<dbReference type="NCBIfam" id="TIGR00430">
    <property type="entry name" value="Q_tRNA_tgt"/>
    <property type="match status" value="1"/>
</dbReference>
<keyword evidence="2 6" id="KW-0808">Transferase</keyword>
<comment type="function">
    <text evidence="6">Catalytic subunit of the queuine tRNA-ribosyltransferase (TGT) that catalyzes the base-exchange of a guanine (G) residue with queuine (Q) at position 34 (anticodon wobble position) in tRNAs with GU(N) anticodons (tRNA-Asp, -Asn, -His and -Tyr), resulting in the hypermodified nucleoside queuosine (7-(((4,5-cis-dihydroxy-2-cyclopenten-1-yl)amino)methyl)-7-deazaguanosine). Catalysis occurs through a double-displacement mechanism. The nucleophile active site attacks the C1' of nucleotide 34 to detach the guanine base from the RNA, forming a covalent enzyme-RNA intermediate. The proton acceptor active site deprotonates the incoming queuine, allowing a nucleophilic attack on the C1' of the ribose to form the product.</text>
</comment>
<feature type="binding site" evidence="6">
    <location>
        <position position="345"/>
    </location>
    <ligand>
        <name>Zn(2+)</name>
        <dbReference type="ChEBI" id="CHEBI:29105"/>
    </ligand>
</feature>
<dbReference type="HAMAP" id="MF_00168">
    <property type="entry name" value="Q_tRNA_Tgt"/>
    <property type="match status" value="1"/>
</dbReference>
<comment type="cofactor">
    <cofactor evidence="6">
        <name>Zn(2+)</name>
        <dbReference type="ChEBI" id="CHEBI:29105"/>
    </cofactor>
</comment>
<comment type="similarity">
    <text evidence="6">Belongs to the queuine tRNA-ribosyltransferase family.</text>
</comment>
<evidence type="ECO:0000256" key="6">
    <source>
        <dbReference type="HAMAP-Rule" id="MF_03218"/>
    </source>
</evidence>
<feature type="binding site" evidence="6">
    <location>
        <position position="320"/>
    </location>
    <ligand>
        <name>Zn(2+)</name>
        <dbReference type="ChEBI" id="CHEBI:29105"/>
    </ligand>
</feature>
<accession>A0A1R2C8C1</accession>
<feature type="region of interest" description="RNA binding; important for wobble base 34 recognition" evidence="6">
    <location>
        <begin position="282"/>
        <end position="286"/>
    </location>
</feature>
<dbReference type="Gene3D" id="3.20.20.105">
    <property type="entry name" value="Queuine tRNA-ribosyltransferase-like"/>
    <property type="match status" value="1"/>
</dbReference>
<feature type="binding site" evidence="6">
    <location>
        <position position="157"/>
    </location>
    <ligand>
        <name>substrate</name>
    </ligand>
</feature>
<feature type="binding site" evidence="6">
    <location>
        <position position="227"/>
    </location>
    <ligand>
        <name>substrate</name>
    </ligand>
</feature>
<dbReference type="PANTHER" id="PTHR43530:SF1">
    <property type="entry name" value="QUEUINE TRNA-RIBOSYLTRANSFERASE CATALYTIC SUBUNIT 1"/>
    <property type="match status" value="1"/>
</dbReference>
<dbReference type="InterPro" id="IPR004803">
    <property type="entry name" value="TGT"/>
</dbReference>
<dbReference type="EMBL" id="MPUH01000244">
    <property type="protein sequence ID" value="OMJ85195.1"/>
    <property type="molecule type" value="Genomic_DNA"/>
</dbReference>
<feature type="domain" description="tRNA-guanine(15) transglycosylase-like" evidence="7">
    <location>
        <begin position="25"/>
        <end position="377"/>
    </location>
</feature>
<dbReference type="InterPro" id="IPR002616">
    <property type="entry name" value="tRNA_ribo_trans-like"/>
</dbReference>
<comment type="subcellular location">
    <subcellularLocation>
        <location evidence="6">Cytoplasm</location>
    </subcellularLocation>
</comment>
<reference evidence="8 9" key="1">
    <citation type="submission" date="2016-11" db="EMBL/GenBank/DDBJ databases">
        <title>The macronuclear genome of Stentor coeruleus: a giant cell with tiny introns.</title>
        <authorList>
            <person name="Slabodnick M."/>
            <person name="Ruby J.G."/>
            <person name="Reiff S.B."/>
            <person name="Swart E.C."/>
            <person name="Gosai S."/>
            <person name="Prabakaran S."/>
            <person name="Witkowska E."/>
            <person name="Larue G.E."/>
            <person name="Fisher S."/>
            <person name="Freeman R.M."/>
            <person name="Gunawardena J."/>
            <person name="Chu W."/>
            <person name="Stover N.A."/>
            <person name="Gregory B.D."/>
            <person name="Nowacki M."/>
            <person name="Derisi J."/>
            <person name="Roy S.W."/>
            <person name="Marshall W.F."/>
            <person name="Sood P."/>
        </authorList>
    </citation>
    <scope>NUCLEOTIDE SEQUENCE [LARGE SCALE GENOMIC DNA]</scope>
    <source>
        <strain evidence="8">WM001</strain>
    </source>
</reference>
<feature type="active site" description="Proton acceptor" evidence="6">
    <location>
        <position position="103"/>
    </location>
</feature>
<evidence type="ECO:0000259" key="7">
    <source>
        <dbReference type="Pfam" id="PF01702"/>
    </source>
</evidence>
<dbReference type="InterPro" id="IPR036511">
    <property type="entry name" value="TGT-like_sf"/>
</dbReference>
<keyword evidence="4 6" id="KW-0479">Metal-binding</keyword>
<feature type="region of interest" description="RNA binding" evidence="6">
    <location>
        <begin position="258"/>
        <end position="264"/>
    </location>
</feature>
<feature type="binding site" evidence="6">
    <location>
        <position position="315"/>
    </location>
    <ligand>
        <name>Zn(2+)</name>
        <dbReference type="ChEBI" id="CHEBI:29105"/>
    </ligand>
</feature>
<comment type="catalytic activity">
    <reaction evidence="6">
        <text>guanosine(34) in tRNA + queuine = queuosine(34) in tRNA + guanine</text>
        <dbReference type="Rhea" id="RHEA:16633"/>
        <dbReference type="Rhea" id="RHEA-COMP:10341"/>
        <dbReference type="Rhea" id="RHEA-COMP:18571"/>
        <dbReference type="ChEBI" id="CHEBI:16235"/>
        <dbReference type="ChEBI" id="CHEBI:17433"/>
        <dbReference type="ChEBI" id="CHEBI:74269"/>
        <dbReference type="ChEBI" id="CHEBI:194431"/>
        <dbReference type="EC" id="2.4.2.64"/>
    </reaction>
</comment>
<dbReference type="SUPFAM" id="SSF51713">
    <property type="entry name" value="tRNA-guanine transglycosylase"/>
    <property type="match status" value="1"/>
</dbReference>
<keyword evidence="9" id="KW-1185">Reference proteome</keyword>
<evidence type="ECO:0000313" key="9">
    <source>
        <dbReference type="Proteomes" id="UP000187209"/>
    </source>
</evidence>
<feature type="binding site" evidence="6">
    <location>
        <position position="200"/>
    </location>
    <ligand>
        <name>substrate</name>
    </ligand>
</feature>
<evidence type="ECO:0000256" key="3">
    <source>
        <dbReference type="ARBA" id="ARBA00022694"/>
    </source>
</evidence>
<gene>
    <name evidence="8" type="ORF">SteCoe_13507</name>
</gene>
<dbReference type="Proteomes" id="UP000187209">
    <property type="component" value="Unassembled WGS sequence"/>
</dbReference>
<feature type="active site" description="Nucleophile" evidence="6">
    <location>
        <position position="277"/>
    </location>
</feature>
<keyword evidence="6" id="KW-0963">Cytoplasm</keyword>
<dbReference type="AlphaFoldDB" id="A0A1R2C8C1"/>
<dbReference type="GO" id="GO:0008479">
    <property type="term" value="F:tRNA-guanosine(34) queuine transglycosylase activity"/>
    <property type="evidence" value="ECO:0007669"/>
    <property type="project" value="UniProtKB-UniRule"/>
</dbReference>
<keyword evidence="5 6" id="KW-0862">Zinc</keyword>
<evidence type="ECO:0000256" key="4">
    <source>
        <dbReference type="ARBA" id="ARBA00022723"/>
    </source>
</evidence>
<dbReference type="NCBIfam" id="TIGR00449">
    <property type="entry name" value="tgt_general"/>
    <property type="match status" value="1"/>
</dbReference>
<sequence length="400" mass="44916">MEPRKRIKRAIEWSLKFRVDASVNRARAGHLDLPHGGVSSPVYMPVGTKASIKGITYNEMKEMGCEILLSNTYHLGNFPGTEVLDHFDGLHSFEGWSGNILTDSGGFQMVSLLKLANITEAGVEFQSPVDGSMMLLTPEESIRIQNSIGGDIMMALDDVVNPMSTPERLEEACHRTNRWIDRCIEGHNPIKPQNLFGIVQGGLDLRLRDISLAGLIPKDLPGYAIGGLCGGEKKDDFWKIVAHCTDKLPWDKPRYVMGVGYPVDLVVCACLGADMFDCVFPTRTARFGQVFTTKGFLKLRREEMKNDLTPIEPGCQCSTCRKYSKSFLCEAFHKEEATCYLLSVHNIYFLLNLMRRLRQSIVTNTLDAFVKDFMVNWFGGLENVPKWVFDAMKEAKISLE</sequence>
<evidence type="ECO:0000256" key="1">
    <source>
        <dbReference type="ARBA" id="ARBA00022676"/>
    </source>
</evidence>
<organism evidence="8 9">
    <name type="scientific">Stentor coeruleus</name>
    <dbReference type="NCBI Taxonomy" id="5963"/>
    <lineage>
        <taxon>Eukaryota</taxon>
        <taxon>Sar</taxon>
        <taxon>Alveolata</taxon>
        <taxon>Ciliophora</taxon>
        <taxon>Postciliodesmatophora</taxon>
        <taxon>Heterotrichea</taxon>
        <taxon>Heterotrichida</taxon>
        <taxon>Stentoridae</taxon>
        <taxon>Stentor</taxon>
    </lineage>
</organism>
<evidence type="ECO:0000313" key="8">
    <source>
        <dbReference type="EMBL" id="OMJ85195.1"/>
    </source>
</evidence>
<feature type="binding site" evidence="6">
    <location>
        <position position="317"/>
    </location>
    <ligand>
        <name>Zn(2+)</name>
        <dbReference type="ChEBI" id="CHEBI:29105"/>
    </ligand>
</feature>
<dbReference type="GO" id="GO:0006400">
    <property type="term" value="P:tRNA modification"/>
    <property type="evidence" value="ECO:0007669"/>
    <property type="project" value="InterPro"/>
</dbReference>
<protein>
    <recommendedName>
        <fullName evidence="6">Queuine tRNA-ribosyltransferase catalytic subunit 1</fullName>
        <ecNumber evidence="6">2.4.2.64</ecNumber>
    </recommendedName>
    <alternativeName>
        <fullName evidence="6">Guanine insertion enzyme</fullName>
    </alternativeName>
    <alternativeName>
        <fullName evidence="6">tRNA-guanine transglycosylase</fullName>
    </alternativeName>
</protein>
<dbReference type="Pfam" id="PF01702">
    <property type="entry name" value="TGT"/>
    <property type="match status" value="1"/>
</dbReference>
<dbReference type="EC" id="2.4.2.64" evidence="6"/>
<evidence type="ECO:0000256" key="2">
    <source>
        <dbReference type="ARBA" id="ARBA00022679"/>
    </source>
</evidence>
<keyword evidence="3 6" id="KW-0819">tRNA processing</keyword>
<dbReference type="GO" id="GO:0046872">
    <property type="term" value="F:metal ion binding"/>
    <property type="evidence" value="ECO:0007669"/>
    <property type="project" value="UniProtKB-KW"/>
</dbReference>
<keyword evidence="1 6" id="KW-0328">Glycosyltransferase</keyword>
<comment type="caution">
    <text evidence="8">The sequence shown here is derived from an EMBL/GenBank/DDBJ whole genome shotgun (WGS) entry which is preliminary data.</text>
</comment>
<feature type="binding site" evidence="6">
    <location>
        <begin position="103"/>
        <end position="107"/>
    </location>
    <ligand>
        <name>substrate</name>
    </ligand>
</feature>
<evidence type="ECO:0000256" key="5">
    <source>
        <dbReference type="ARBA" id="ARBA00022833"/>
    </source>
</evidence>
<proteinExistence type="inferred from homology"/>
<dbReference type="GO" id="GO:0005829">
    <property type="term" value="C:cytosol"/>
    <property type="evidence" value="ECO:0007669"/>
    <property type="project" value="TreeGrafter"/>
</dbReference>
<dbReference type="OrthoDB" id="10249838at2759"/>
<dbReference type="PANTHER" id="PTHR43530">
    <property type="entry name" value="QUEUINE TRNA-RIBOSYLTRANSFERASE CATALYTIC SUBUNIT 1"/>
    <property type="match status" value="1"/>
</dbReference>
<name>A0A1R2C8C1_9CILI</name>
<comment type="subunit">
    <text evidence="6">Heterodimer of a catalytic subunit and an accessory subunit.</text>
</comment>